<evidence type="ECO:0000256" key="2">
    <source>
        <dbReference type="ARBA" id="ARBA00004323"/>
    </source>
</evidence>
<dbReference type="AlphaFoldDB" id="A0A852NUI7"/>
<feature type="non-terminal residue" evidence="18">
    <location>
        <position position="328"/>
    </location>
</feature>
<accession>A0A852NUI7</accession>
<reference evidence="18" key="1">
    <citation type="submission" date="2020-02" db="EMBL/GenBank/DDBJ databases">
        <title>Bird 10,000 Genomes (B10K) Project - Family phase.</title>
        <authorList>
            <person name="Zhang G."/>
        </authorList>
    </citation>
    <scope>NUCLEOTIDE SEQUENCE</scope>
    <source>
        <strain evidence="18">B10K-DU-029-61</strain>
        <tissue evidence="18">Blood</tissue>
    </source>
</reference>
<keyword evidence="10" id="KW-1133">Transmembrane helix</keyword>
<name>A0A852NUI7_9PASS</name>
<keyword evidence="13" id="KW-0472">Membrane</keyword>
<evidence type="ECO:0000256" key="5">
    <source>
        <dbReference type="ARBA" id="ARBA00022676"/>
    </source>
</evidence>
<dbReference type="FunFam" id="3.90.550.50:FF:000001">
    <property type="entry name" value="Hexosyltransferase"/>
    <property type="match status" value="1"/>
</dbReference>
<evidence type="ECO:0000256" key="9">
    <source>
        <dbReference type="ARBA" id="ARBA00022968"/>
    </source>
</evidence>
<keyword evidence="5 17" id="KW-0328">Glycosyltransferase</keyword>
<dbReference type="GO" id="GO:0006629">
    <property type="term" value="P:lipid metabolic process"/>
    <property type="evidence" value="ECO:0007669"/>
    <property type="project" value="UniProtKB-KW"/>
</dbReference>
<evidence type="ECO:0000313" key="19">
    <source>
        <dbReference type="Proteomes" id="UP000658642"/>
    </source>
</evidence>
<evidence type="ECO:0000256" key="16">
    <source>
        <dbReference type="ARBA" id="ARBA00049395"/>
    </source>
</evidence>
<dbReference type="PANTHER" id="PTHR11214">
    <property type="entry name" value="BETA-1,3-N-ACETYLGLUCOSAMINYLTRANSFERASE"/>
    <property type="match status" value="1"/>
</dbReference>
<dbReference type="Proteomes" id="UP000658642">
    <property type="component" value="Unassembled WGS sequence"/>
</dbReference>
<dbReference type="InterPro" id="IPR002659">
    <property type="entry name" value="Glyco_trans_31"/>
</dbReference>
<comment type="pathway">
    <text evidence="3">Protein modification; protein glycosylation.</text>
</comment>
<protein>
    <recommendedName>
        <fullName evidence="17">Hexosyltransferase</fullName>
        <ecNumber evidence="17">2.4.1.-</ecNumber>
    </recommendedName>
</protein>
<keyword evidence="12" id="KW-0443">Lipid metabolism</keyword>
<evidence type="ECO:0000256" key="6">
    <source>
        <dbReference type="ARBA" id="ARBA00022679"/>
    </source>
</evidence>
<dbReference type="GO" id="GO:0006493">
    <property type="term" value="P:protein O-linked glycosylation"/>
    <property type="evidence" value="ECO:0007669"/>
    <property type="project" value="TreeGrafter"/>
</dbReference>
<evidence type="ECO:0000256" key="12">
    <source>
        <dbReference type="ARBA" id="ARBA00023098"/>
    </source>
</evidence>
<feature type="non-terminal residue" evidence="18">
    <location>
        <position position="1"/>
    </location>
</feature>
<evidence type="ECO:0000256" key="1">
    <source>
        <dbReference type="ARBA" id="ARBA00001946"/>
    </source>
</evidence>
<comment type="cofactor">
    <cofactor evidence="1">
        <name>Mg(2+)</name>
        <dbReference type="ChEBI" id="CHEBI:18420"/>
    </cofactor>
</comment>
<comment type="caution">
    <text evidence="18">The sequence shown here is derived from an EMBL/GenBank/DDBJ whole genome shotgun (WGS) entry which is preliminary data.</text>
</comment>
<comment type="function">
    <text evidence="15">Transfers N-acetylgalactosamine onto globotriaosylceramide. Plays a critical role in preimplantation stage embryonic development.</text>
</comment>
<keyword evidence="14" id="KW-0325">Glycoprotein</keyword>
<gene>
    <name evidence="18" type="primary">B3galnt1</name>
    <name evidence="18" type="ORF">ATRCLA_R05541</name>
</gene>
<keyword evidence="6 18" id="KW-0808">Transferase</keyword>
<evidence type="ECO:0000256" key="4">
    <source>
        <dbReference type="ARBA" id="ARBA00008661"/>
    </source>
</evidence>
<evidence type="ECO:0000256" key="3">
    <source>
        <dbReference type="ARBA" id="ARBA00004922"/>
    </source>
</evidence>
<keyword evidence="19" id="KW-1185">Reference proteome</keyword>
<comment type="similarity">
    <text evidence="4 17">Belongs to the glycosyltransferase 31 family.</text>
</comment>
<comment type="subcellular location">
    <subcellularLocation>
        <location evidence="2 17">Golgi apparatus membrane</location>
        <topology evidence="2 17">Single-pass type II membrane protein</topology>
    </subcellularLocation>
</comment>
<dbReference type="GO" id="GO:0047273">
    <property type="term" value="F:galactosylgalactosylglucosylceramide beta-D-acetylgalactosaminyltransferase activity"/>
    <property type="evidence" value="ECO:0007669"/>
    <property type="project" value="UniProtKB-EC"/>
</dbReference>
<dbReference type="PANTHER" id="PTHR11214:SF153">
    <property type="entry name" value="UDP-GALNAC:BETA-1,3-N-ACETYLGALACTOSAMINYLTRANSFERASE 1"/>
    <property type="match status" value="1"/>
</dbReference>
<evidence type="ECO:0000256" key="14">
    <source>
        <dbReference type="ARBA" id="ARBA00023180"/>
    </source>
</evidence>
<evidence type="ECO:0000256" key="17">
    <source>
        <dbReference type="RuleBase" id="RU363063"/>
    </source>
</evidence>
<dbReference type="EC" id="2.4.1.-" evidence="17"/>
<keyword evidence="9" id="KW-0735">Signal-anchor</keyword>
<dbReference type="GO" id="GO:0000139">
    <property type="term" value="C:Golgi membrane"/>
    <property type="evidence" value="ECO:0007669"/>
    <property type="project" value="UniProtKB-SubCell"/>
</dbReference>
<evidence type="ECO:0000256" key="8">
    <source>
        <dbReference type="ARBA" id="ARBA00022842"/>
    </source>
</evidence>
<dbReference type="Gene3D" id="3.90.550.50">
    <property type="match status" value="1"/>
</dbReference>
<organism evidence="18 19">
    <name type="scientific">Atrichornis clamosus</name>
    <dbReference type="NCBI Taxonomy" id="449594"/>
    <lineage>
        <taxon>Eukaryota</taxon>
        <taxon>Metazoa</taxon>
        <taxon>Chordata</taxon>
        <taxon>Craniata</taxon>
        <taxon>Vertebrata</taxon>
        <taxon>Euteleostomi</taxon>
        <taxon>Archelosauria</taxon>
        <taxon>Archosauria</taxon>
        <taxon>Dinosauria</taxon>
        <taxon>Saurischia</taxon>
        <taxon>Theropoda</taxon>
        <taxon>Coelurosauria</taxon>
        <taxon>Aves</taxon>
        <taxon>Neognathae</taxon>
        <taxon>Neoaves</taxon>
        <taxon>Telluraves</taxon>
        <taxon>Australaves</taxon>
        <taxon>Passeriformes</taxon>
        <taxon>Menuridae</taxon>
        <taxon>Atrichornis</taxon>
    </lineage>
</organism>
<evidence type="ECO:0000256" key="15">
    <source>
        <dbReference type="ARBA" id="ARBA00045577"/>
    </source>
</evidence>
<keyword evidence="7" id="KW-0812">Transmembrane</keyword>
<keyword evidence="11 17" id="KW-0333">Golgi apparatus</keyword>
<evidence type="ECO:0000256" key="13">
    <source>
        <dbReference type="ARBA" id="ARBA00023136"/>
    </source>
</evidence>
<keyword evidence="8" id="KW-0460">Magnesium</keyword>
<evidence type="ECO:0000256" key="10">
    <source>
        <dbReference type="ARBA" id="ARBA00022989"/>
    </source>
</evidence>
<comment type="catalytic activity">
    <reaction evidence="16">
        <text>a globoside Gb3Cer (d18:1(4E)) + UDP-N-acetyl-alpha-D-galactosamine = a globoside Gb4Cer (d18:1(4E)) + UDP + H(+)</text>
        <dbReference type="Rhea" id="RHEA:22252"/>
        <dbReference type="ChEBI" id="CHEBI:15378"/>
        <dbReference type="ChEBI" id="CHEBI:18259"/>
        <dbReference type="ChEBI" id="CHEBI:18313"/>
        <dbReference type="ChEBI" id="CHEBI:58223"/>
        <dbReference type="ChEBI" id="CHEBI:67138"/>
        <dbReference type="EC" id="2.4.1.79"/>
    </reaction>
    <physiologicalReaction direction="left-to-right" evidence="16">
        <dbReference type="Rhea" id="RHEA:22253"/>
    </physiologicalReaction>
</comment>
<dbReference type="Pfam" id="PF01762">
    <property type="entry name" value="Galactosyl_T"/>
    <property type="match status" value="1"/>
</dbReference>
<evidence type="ECO:0000256" key="11">
    <source>
        <dbReference type="ARBA" id="ARBA00023034"/>
    </source>
</evidence>
<dbReference type="EMBL" id="WBMZ01003836">
    <property type="protein sequence ID" value="NXY15801.1"/>
    <property type="molecule type" value="Genomic_DNA"/>
</dbReference>
<proteinExistence type="inferred from homology"/>
<sequence>TMMPVRVGAVYMRPLKWIFVFLLLFSLLTMWYITLSSNTALENVNLMYFYEYEPIYKQHFLFTLRERPKCEDIDPFLVILVASSPKDVKARQAIRITWGSRDSWWGQRILTLFLLGQDPQREDNMAVLSVEDESILYGDIIRQDFMDTYDNLTLKTTMAFRWVSEFCSNARFFMKTDVDVFINTPNLVRFLLQLNSSENVFTGYPLIDNFAYRGFDKKRYISYEEYPFKLFPPYCSGMGYILDGKLALRVYELMSHVKPVKFEDVYVGICLNILKVNVSVPKDAEQFFLYKVDFDICKYRHLIAVHGLTPSELITFWQDLSSNNPKTC</sequence>
<dbReference type="GO" id="GO:0008499">
    <property type="term" value="F:N-acetyl-beta-D-glucosaminide beta-(1,3)-galactosyltransferase activity"/>
    <property type="evidence" value="ECO:0007669"/>
    <property type="project" value="TreeGrafter"/>
</dbReference>
<evidence type="ECO:0000313" key="18">
    <source>
        <dbReference type="EMBL" id="NXY15801.1"/>
    </source>
</evidence>
<evidence type="ECO:0000256" key="7">
    <source>
        <dbReference type="ARBA" id="ARBA00022692"/>
    </source>
</evidence>
<dbReference type="OrthoDB" id="5957813at2759"/>